<feature type="transmembrane region" description="Helical" evidence="1">
    <location>
        <begin position="292"/>
        <end position="317"/>
    </location>
</feature>
<feature type="transmembrane region" description="Helical" evidence="1">
    <location>
        <begin position="162"/>
        <end position="183"/>
    </location>
</feature>
<keyword evidence="3" id="KW-1185">Reference proteome</keyword>
<reference evidence="2 3" key="1">
    <citation type="submission" date="2020-02" db="EMBL/GenBank/DDBJ databases">
        <title>Whole Genome Shotgun Sequence of Streptomyces sp. strain CWH03.</title>
        <authorList>
            <person name="Dohra H."/>
            <person name="Kodani S."/>
            <person name="Yamamura H."/>
        </authorList>
    </citation>
    <scope>NUCLEOTIDE SEQUENCE [LARGE SCALE GENOMIC DNA]</scope>
    <source>
        <strain evidence="2 3">CWH03</strain>
    </source>
</reference>
<keyword evidence="1" id="KW-0812">Transmembrane</keyword>
<comment type="caution">
    <text evidence="2">The sequence shown here is derived from an EMBL/GenBank/DDBJ whole genome shotgun (WGS) entry which is preliminary data.</text>
</comment>
<sequence>MLWVAWRQQRLQLLIATLLVCAVGSVMLYYRISADAYMQDHGIVGCLRIDEAACTASAMSAFSDAYKAYVSIIPMVLLCLPVLLGMFAGAPLFAREIEQGTHIFGLTQSVGRGRWWATKSMVAGVPLALLMLGLGLFGFWALKPLNHVTRGPVMTPGFETQGLTLAAYTVLAFAIGAAAGLLFRNTLAAMAVVLGLYLVVLVSIGTVARPHYLAAERVTGTVAESTGESERGGRSWIPDDAWRIGSAYYSKDGQKVSFNPSGCDGKETIQRCLARQGVAKQSSDYHPASRFWSLQAIEAGVFIALSAGLLGLGAWTLRRRVL</sequence>
<organism evidence="2 3">
    <name type="scientific">Streptomyces pacificus</name>
    <dbReference type="NCBI Taxonomy" id="2705029"/>
    <lineage>
        <taxon>Bacteria</taxon>
        <taxon>Bacillati</taxon>
        <taxon>Actinomycetota</taxon>
        <taxon>Actinomycetes</taxon>
        <taxon>Kitasatosporales</taxon>
        <taxon>Streptomycetaceae</taxon>
        <taxon>Streptomyces</taxon>
    </lineage>
</organism>
<feature type="transmembrane region" description="Helical" evidence="1">
    <location>
        <begin position="190"/>
        <end position="208"/>
    </location>
</feature>
<feature type="transmembrane region" description="Helical" evidence="1">
    <location>
        <begin position="68"/>
        <end position="94"/>
    </location>
</feature>
<evidence type="ECO:0000256" key="1">
    <source>
        <dbReference type="SAM" id="Phobius"/>
    </source>
</evidence>
<name>A0A6A0AYQ7_9ACTN</name>
<dbReference type="EMBL" id="BLLG01000013">
    <property type="protein sequence ID" value="GFH37992.1"/>
    <property type="molecule type" value="Genomic_DNA"/>
</dbReference>
<gene>
    <name evidence="2" type="ORF">SCWH03_42320</name>
</gene>
<evidence type="ECO:0000313" key="3">
    <source>
        <dbReference type="Proteomes" id="UP000484988"/>
    </source>
</evidence>
<accession>A0A6A0AYQ7</accession>
<evidence type="ECO:0000313" key="2">
    <source>
        <dbReference type="EMBL" id="GFH37992.1"/>
    </source>
</evidence>
<proteinExistence type="predicted"/>
<dbReference type="Proteomes" id="UP000484988">
    <property type="component" value="Unassembled WGS sequence"/>
</dbReference>
<keyword evidence="1" id="KW-0472">Membrane</keyword>
<protein>
    <submittedName>
        <fullName evidence="2">ABC transporter permease subunit</fullName>
    </submittedName>
</protein>
<feature type="transmembrane region" description="Helical" evidence="1">
    <location>
        <begin position="12"/>
        <end position="32"/>
    </location>
</feature>
<keyword evidence="1" id="KW-1133">Transmembrane helix</keyword>
<feature type="transmembrane region" description="Helical" evidence="1">
    <location>
        <begin position="121"/>
        <end position="142"/>
    </location>
</feature>
<dbReference type="AlphaFoldDB" id="A0A6A0AYQ7"/>